<sequence length="165" mass="19778">MARVQRKRPIKRDEPLYTTKRQILTIFEEALVIDAIKYQTPTAYKGHKPSSHWIYGWSDKKLDPILDQFDHKKIGQIEKQLDTLFKDFDWDNVAQELARIIRKTNFPIMWGLGHLICCLYGKSCCRHHVGSWHKRYAGRVDTLTFYEFCIKKWNEYCKRVEKAKR</sequence>
<dbReference type="EMBL" id="KY984068">
    <property type="protein sequence ID" value="ARW58857.1"/>
    <property type="molecule type" value="Genomic_DNA"/>
</dbReference>
<keyword evidence="2" id="KW-1185">Reference proteome</keyword>
<organism evidence="1 2">
    <name type="scientific">Erwinia phage vB_EamM_Y3</name>
    <dbReference type="NCBI Taxonomy" id="1983553"/>
    <lineage>
        <taxon>Viruses</taxon>
        <taxon>Duplodnaviria</taxon>
        <taxon>Heunggongvirae</taxon>
        <taxon>Uroviricota</taxon>
        <taxon>Caudoviricetes</taxon>
        <taxon>Sasquatchvirus</taxon>
        <taxon>Sasquatchvirus Y3</taxon>
    </lineage>
</organism>
<evidence type="ECO:0000313" key="1">
    <source>
        <dbReference type="EMBL" id="ARW58857.1"/>
    </source>
</evidence>
<protein>
    <submittedName>
        <fullName evidence="1">Uncharacterized protein</fullName>
    </submittedName>
</protein>
<name>A0A2H4IBC8_9CAUD</name>
<gene>
    <name evidence="1" type="ORF">Y3_217</name>
</gene>
<accession>A0A2H4IBC8</accession>
<proteinExistence type="predicted"/>
<reference evidence="1 2" key="1">
    <citation type="submission" date="2017-04" db="EMBL/GenBank/DDBJ databases">
        <authorList>
            <person name="Afonso C.L."/>
            <person name="Miller P.J."/>
            <person name="Scott M.A."/>
            <person name="Spackman E."/>
            <person name="Goraichik I."/>
            <person name="Dimitrov K.M."/>
            <person name="Suarez D.L."/>
            <person name="Swayne D.E."/>
        </authorList>
    </citation>
    <scope>NUCLEOTIDE SEQUENCE [LARGE SCALE GENOMIC DNA]</scope>
</reference>
<dbReference type="Proteomes" id="UP000240568">
    <property type="component" value="Segment"/>
</dbReference>
<evidence type="ECO:0000313" key="2">
    <source>
        <dbReference type="Proteomes" id="UP000240568"/>
    </source>
</evidence>